<dbReference type="OrthoDB" id="9789573at2"/>
<gene>
    <name evidence="2" type="ORF">C9I47_0926</name>
</gene>
<dbReference type="PANTHER" id="PTHR39624">
    <property type="entry name" value="PROTEIN INVOLVED IN RIMO-MEDIATED BETA-METHYLTHIOLATION OF RIBOSOMAL PROTEIN S12 YCAO"/>
    <property type="match status" value="1"/>
</dbReference>
<dbReference type="EMBL" id="CP029843">
    <property type="protein sequence ID" value="AWV06647.1"/>
    <property type="molecule type" value="Genomic_DNA"/>
</dbReference>
<dbReference type="InterPro" id="IPR029058">
    <property type="entry name" value="AB_hydrolase_fold"/>
</dbReference>
<protein>
    <recommendedName>
        <fullName evidence="1">Serine aminopeptidase S33 domain-containing protein</fullName>
    </recommendedName>
</protein>
<evidence type="ECO:0000259" key="1">
    <source>
        <dbReference type="Pfam" id="PF12146"/>
    </source>
</evidence>
<dbReference type="Pfam" id="PF12146">
    <property type="entry name" value="Hydrolase_4"/>
    <property type="match status" value="1"/>
</dbReference>
<dbReference type="Pfam" id="PF02566">
    <property type="entry name" value="OsmC"/>
    <property type="match status" value="1"/>
</dbReference>
<dbReference type="PANTHER" id="PTHR39624:SF2">
    <property type="entry name" value="OSMC-LIKE PROTEIN"/>
    <property type="match status" value="1"/>
</dbReference>
<dbReference type="SUPFAM" id="SSF82784">
    <property type="entry name" value="OsmC-like"/>
    <property type="match status" value="1"/>
</dbReference>
<dbReference type="Gene3D" id="3.30.300.20">
    <property type="match status" value="1"/>
</dbReference>
<dbReference type="AlphaFoldDB" id="A0A2U9T611"/>
<name>A0A2U9T611_9GAMM</name>
<keyword evidence="3" id="KW-1185">Reference proteome</keyword>
<reference evidence="2 3" key="1">
    <citation type="submission" date="2018-05" db="EMBL/GenBank/DDBJ databases">
        <title>The complete genome of Lysobacter maris HZ9B, a marine bacterium antagonistic against terrestrial plant pathogens.</title>
        <authorList>
            <person name="Zhang X.-Q."/>
        </authorList>
    </citation>
    <scope>NUCLEOTIDE SEQUENCE [LARGE SCALE GENOMIC DNA]</scope>
    <source>
        <strain evidence="2 3">HZ9B</strain>
    </source>
</reference>
<sequence length="426" mass="45868">MVASRHQPFARGAVNTRIKLEFANDQGQTLSGLLELPEGGDPGRWQYALFAHCFTCGKDIAAASRISRALAARGIAVLRFDFTGLGGSDGDFANTNFSSNVADLLAAAAALGQEYRPPSLLIGHSLGGAAVLAAAHALPEVKALATIGAPATAEHVRHLLADAEADLRGQGHARVRIGPREFTIQRQFLDDLEANASEAHIGKLRRALLVFHSPVDEVVPIAEAARIYNAALHPKSFISLDKADHLLSRAADAEYVATALAAWASRYLDIDALAAPVPKAPVAVAEGDVLVTELDRGFLRGLFTSRHALVADEPVAQGGGDKGPNPYDLLLMGLGACTSMTLRLYARRKGYPLDDVQVWLQHDRVHAEDCAECDRKDGHIERITRRIRLSGALDPDQRADLLRVADRCPVHRTLESDPVILTREVD</sequence>
<dbReference type="InterPro" id="IPR003718">
    <property type="entry name" value="OsmC/Ohr_fam"/>
</dbReference>
<evidence type="ECO:0000313" key="2">
    <source>
        <dbReference type="EMBL" id="AWV06647.1"/>
    </source>
</evidence>
<feature type="domain" description="Serine aminopeptidase S33" evidence="1">
    <location>
        <begin position="64"/>
        <end position="161"/>
    </location>
</feature>
<organism evidence="2 3">
    <name type="scientific">Marilutibacter maris</name>
    <dbReference type="NCBI Taxonomy" id="1605891"/>
    <lineage>
        <taxon>Bacteria</taxon>
        <taxon>Pseudomonadati</taxon>
        <taxon>Pseudomonadota</taxon>
        <taxon>Gammaproteobacteria</taxon>
        <taxon>Lysobacterales</taxon>
        <taxon>Lysobacteraceae</taxon>
        <taxon>Marilutibacter</taxon>
    </lineage>
</organism>
<dbReference type="InterPro" id="IPR022742">
    <property type="entry name" value="Hydrolase_4"/>
</dbReference>
<proteinExistence type="predicted"/>
<dbReference type="Gene3D" id="3.40.50.1820">
    <property type="entry name" value="alpha/beta hydrolase"/>
    <property type="match status" value="1"/>
</dbReference>
<dbReference type="KEGG" id="lmb:C9I47_0926"/>
<dbReference type="Proteomes" id="UP000249447">
    <property type="component" value="Chromosome"/>
</dbReference>
<evidence type="ECO:0000313" key="3">
    <source>
        <dbReference type="Proteomes" id="UP000249447"/>
    </source>
</evidence>
<dbReference type="SUPFAM" id="SSF53474">
    <property type="entry name" value="alpha/beta-Hydrolases"/>
    <property type="match status" value="1"/>
</dbReference>
<dbReference type="InterPro" id="IPR036102">
    <property type="entry name" value="OsmC/Ohrsf"/>
</dbReference>
<dbReference type="InterPro" id="IPR015946">
    <property type="entry name" value="KH_dom-like_a/b"/>
</dbReference>
<accession>A0A2U9T611</accession>